<feature type="signal peptide" evidence="1">
    <location>
        <begin position="1"/>
        <end position="20"/>
    </location>
</feature>
<dbReference type="Proteomes" id="UP000286701">
    <property type="component" value="Unassembled WGS sequence"/>
</dbReference>
<feature type="chain" id="PRO_5019047383" description="Periplasmic heavy metal sensor" evidence="1">
    <location>
        <begin position="21"/>
        <end position="237"/>
    </location>
</feature>
<name>A0A444MUZ5_9SPHI</name>
<evidence type="ECO:0000313" key="3">
    <source>
        <dbReference type="Proteomes" id="UP000286701"/>
    </source>
</evidence>
<evidence type="ECO:0008006" key="4">
    <source>
        <dbReference type="Google" id="ProtNLM"/>
    </source>
</evidence>
<comment type="caution">
    <text evidence="2">The sequence shown here is derived from an EMBL/GenBank/DDBJ whole genome shotgun (WGS) entry which is preliminary data.</text>
</comment>
<accession>A0A444MUZ5</accession>
<gene>
    <name evidence="2" type="ORF">EPL05_02700</name>
</gene>
<evidence type="ECO:0000313" key="2">
    <source>
        <dbReference type="EMBL" id="RWY57454.1"/>
    </source>
</evidence>
<organism evidence="2 3">
    <name type="scientific">Mucilaginibacter gilvus</name>
    <dbReference type="NCBI Taxonomy" id="2305909"/>
    <lineage>
        <taxon>Bacteria</taxon>
        <taxon>Pseudomonadati</taxon>
        <taxon>Bacteroidota</taxon>
        <taxon>Sphingobacteriia</taxon>
        <taxon>Sphingobacteriales</taxon>
        <taxon>Sphingobacteriaceae</taxon>
        <taxon>Mucilaginibacter</taxon>
    </lineage>
</organism>
<dbReference type="AlphaFoldDB" id="A0A444MUZ5"/>
<protein>
    <recommendedName>
        <fullName evidence="4">Periplasmic heavy metal sensor</fullName>
    </recommendedName>
</protein>
<dbReference type="EMBL" id="SBIW01000001">
    <property type="protein sequence ID" value="RWY57454.1"/>
    <property type="molecule type" value="Genomic_DNA"/>
</dbReference>
<proteinExistence type="predicted"/>
<dbReference type="OrthoDB" id="796754at2"/>
<reference evidence="2 3" key="1">
    <citation type="submission" date="2019-01" db="EMBL/GenBank/DDBJ databases">
        <title>Mucilaginibacter antarcticum sp. nov., isolated from antarctic soil.</title>
        <authorList>
            <person name="Yan Y.-Q."/>
            <person name="Du Z.-J."/>
        </authorList>
    </citation>
    <scope>NUCLEOTIDE SEQUENCE [LARGE SCALE GENOMIC DNA]</scope>
    <source>
        <strain evidence="2 3">F01003</strain>
    </source>
</reference>
<dbReference type="RefSeq" id="WP_128531960.1">
    <property type="nucleotide sequence ID" value="NZ_SBIW01000001.1"/>
</dbReference>
<evidence type="ECO:0000256" key="1">
    <source>
        <dbReference type="SAM" id="SignalP"/>
    </source>
</evidence>
<keyword evidence="1" id="KW-0732">Signal</keyword>
<sequence length="237" mass="26536">MKKILLMVTMVLGLSVLAQAQTKERQHKTPEQRAERVTGMLQKKLNLSADQSVKVKAILLTQATQMQSMRANKSDDKKANHEAFKTQLQKTDSELAAVFTADQNKTYSDFKAKLKERFKGGHGMMAHNRKGGIKNPAQRAERMTGMLQKKLNLSDDQSAKVKAIFVARAAQVDSLKAKNPGDRKANREAFKTLKQDTDKQLQAVLTADQQKTYSELKAQMKERHKGKRDGVTAPKEG</sequence>
<keyword evidence="3" id="KW-1185">Reference proteome</keyword>